<evidence type="ECO:0000313" key="2">
    <source>
        <dbReference type="Proteomes" id="UP000004931"/>
    </source>
</evidence>
<organism evidence="1 2">
    <name type="scientific">marine gamma proteobacterium HTCC2143</name>
    <dbReference type="NCBI Taxonomy" id="247633"/>
    <lineage>
        <taxon>Bacteria</taxon>
        <taxon>Pseudomonadati</taxon>
        <taxon>Pseudomonadota</taxon>
        <taxon>Gammaproteobacteria</taxon>
        <taxon>Cellvibrionales</taxon>
        <taxon>Spongiibacteraceae</taxon>
        <taxon>BD1-7 clade</taxon>
    </lineage>
</organism>
<dbReference type="STRING" id="247633.GP2143_09700"/>
<keyword evidence="1" id="KW-0378">Hydrolase</keyword>
<keyword evidence="2" id="KW-1185">Reference proteome</keyword>
<evidence type="ECO:0000313" key="1">
    <source>
        <dbReference type="EMBL" id="EAW30470.1"/>
    </source>
</evidence>
<dbReference type="Proteomes" id="UP000004931">
    <property type="component" value="Unassembled WGS sequence"/>
</dbReference>
<accession>A0YFQ6</accession>
<comment type="caution">
    <text evidence="1">The sequence shown here is derived from an EMBL/GenBank/DDBJ whole genome shotgun (WGS) entry which is preliminary data.</text>
</comment>
<dbReference type="AlphaFoldDB" id="A0YFQ6"/>
<proteinExistence type="predicted"/>
<sequence>MVTEELIQRYYELALRSGSRDTTLSRFSTYNSTEDVVDSTKFNVPALIVWERDDSLISVDVAMLFDTALARATLVLYDKVGHMLMKEIRNRSAKDVSMFF</sequence>
<dbReference type="InterPro" id="IPR029058">
    <property type="entry name" value="AB_hydrolase_fold"/>
</dbReference>
<protein>
    <submittedName>
        <fullName evidence="1">Hydrolase, alpha/beta hydrolase fold family protein</fullName>
    </submittedName>
</protein>
<reference evidence="1 2" key="1">
    <citation type="journal article" date="2010" name="J. Bacteriol.">
        <title>Genome sequence of the oligotrophic marine Gammaproteobacterium HTCC2143, isolated from the Oregon Coast.</title>
        <authorList>
            <person name="Oh H.M."/>
            <person name="Kang I."/>
            <person name="Ferriera S."/>
            <person name="Giovannoni S.J."/>
            <person name="Cho J.C."/>
        </authorList>
    </citation>
    <scope>NUCLEOTIDE SEQUENCE [LARGE SCALE GENOMIC DNA]</scope>
    <source>
        <strain evidence="1 2">HTCC2143</strain>
    </source>
</reference>
<dbReference type="eggNOG" id="COG2267">
    <property type="taxonomic scope" value="Bacteria"/>
</dbReference>
<dbReference type="Gene3D" id="3.40.50.1820">
    <property type="entry name" value="alpha/beta hydrolase"/>
    <property type="match status" value="1"/>
</dbReference>
<gene>
    <name evidence="1" type="ORF">GP2143_09700</name>
</gene>
<dbReference type="EMBL" id="AAVT01000008">
    <property type="protein sequence ID" value="EAW30470.1"/>
    <property type="molecule type" value="Genomic_DNA"/>
</dbReference>
<dbReference type="GO" id="GO:0016787">
    <property type="term" value="F:hydrolase activity"/>
    <property type="evidence" value="ECO:0007669"/>
    <property type="project" value="UniProtKB-KW"/>
</dbReference>
<dbReference type="SUPFAM" id="SSF53474">
    <property type="entry name" value="alpha/beta-Hydrolases"/>
    <property type="match status" value="1"/>
</dbReference>
<name>A0YFQ6_9GAMM</name>